<dbReference type="Proteomes" id="UP000008561">
    <property type="component" value="Chromosome"/>
</dbReference>
<keyword evidence="1" id="KW-0812">Transmembrane</keyword>
<name>A8ZUZ5_DESOH</name>
<keyword evidence="3" id="KW-1185">Reference proteome</keyword>
<dbReference type="STRING" id="96561.Dole_2281"/>
<dbReference type="HOGENOM" id="CLU_1765074_0_0_7"/>
<keyword evidence="1" id="KW-1133">Transmembrane helix</keyword>
<evidence type="ECO:0000256" key="1">
    <source>
        <dbReference type="SAM" id="Phobius"/>
    </source>
</evidence>
<evidence type="ECO:0000313" key="2">
    <source>
        <dbReference type="EMBL" id="ABW68085.1"/>
    </source>
</evidence>
<gene>
    <name evidence="2" type="ordered locus">Dole_2281</name>
</gene>
<reference evidence="2 3" key="1">
    <citation type="submission" date="2007-10" db="EMBL/GenBank/DDBJ databases">
        <title>Complete sequence of Desulfococcus oleovorans Hxd3.</title>
        <authorList>
            <consortium name="US DOE Joint Genome Institute"/>
            <person name="Copeland A."/>
            <person name="Lucas S."/>
            <person name="Lapidus A."/>
            <person name="Barry K."/>
            <person name="Glavina del Rio T."/>
            <person name="Dalin E."/>
            <person name="Tice H."/>
            <person name="Pitluck S."/>
            <person name="Kiss H."/>
            <person name="Brettin T."/>
            <person name="Bruce D."/>
            <person name="Detter J.C."/>
            <person name="Han C."/>
            <person name="Schmutz J."/>
            <person name="Larimer F."/>
            <person name="Land M."/>
            <person name="Hauser L."/>
            <person name="Kyrpides N."/>
            <person name="Kim E."/>
            <person name="Wawrik B."/>
            <person name="Richardson P."/>
        </authorList>
    </citation>
    <scope>NUCLEOTIDE SEQUENCE [LARGE SCALE GENOMIC DNA]</scope>
    <source>
        <strain evidence="3">DSM 6200 / JCM 39069 / Hxd3</strain>
    </source>
</reference>
<proteinExistence type="predicted"/>
<keyword evidence="1" id="KW-0472">Membrane</keyword>
<feature type="transmembrane region" description="Helical" evidence="1">
    <location>
        <begin position="20"/>
        <end position="42"/>
    </location>
</feature>
<protein>
    <submittedName>
        <fullName evidence="2">Uncharacterized protein</fullName>
    </submittedName>
</protein>
<evidence type="ECO:0000313" key="3">
    <source>
        <dbReference type="Proteomes" id="UP000008561"/>
    </source>
</evidence>
<dbReference type="EMBL" id="CP000859">
    <property type="protein sequence ID" value="ABW68085.1"/>
    <property type="molecule type" value="Genomic_DNA"/>
</dbReference>
<dbReference type="RefSeq" id="WP_012175697.1">
    <property type="nucleotide sequence ID" value="NC_009943.1"/>
</dbReference>
<sequence>MDPATLLTLFSFDRIAEQNGWAMAALGITIDISCLALLSFIISRVPAMIAFSERVGGAFRKNSLPIVEQPVTTPLAVPEHDFSVEGARRIAAVYKDCARQLGSSFQLSDLYRVSREKGLPHPHLTIKTLRETGLLVTGSEGRFTWNL</sequence>
<dbReference type="AlphaFoldDB" id="A8ZUZ5"/>
<accession>A8ZUZ5</accession>
<dbReference type="KEGG" id="dol:Dole_2281"/>
<dbReference type="OrthoDB" id="5418607at2"/>
<organism evidence="2 3">
    <name type="scientific">Desulfosudis oleivorans (strain DSM 6200 / JCM 39069 / Hxd3)</name>
    <name type="common">Desulfococcus oleovorans</name>
    <dbReference type="NCBI Taxonomy" id="96561"/>
    <lineage>
        <taxon>Bacteria</taxon>
        <taxon>Pseudomonadati</taxon>
        <taxon>Thermodesulfobacteriota</taxon>
        <taxon>Desulfobacteria</taxon>
        <taxon>Desulfobacterales</taxon>
        <taxon>Desulfosudaceae</taxon>
        <taxon>Desulfosudis</taxon>
    </lineage>
</organism>